<evidence type="ECO:0000256" key="1">
    <source>
        <dbReference type="ARBA" id="ARBA00004743"/>
    </source>
</evidence>
<dbReference type="InterPro" id="IPR005675">
    <property type="entry name" value="Citramal_synthase"/>
</dbReference>
<evidence type="ECO:0000256" key="4">
    <source>
        <dbReference type="ARBA" id="ARBA00022624"/>
    </source>
</evidence>
<keyword evidence="5 9" id="KW-0808">Transferase</keyword>
<comment type="similarity">
    <text evidence="2 9">Belongs to the alpha-IPM synthase/homocitrate synthase family.</text>
</comment>
<evidence type="ECO:0000256" key="2">
    <source>
        <dbReference type="ARBA" id="ARBA00006154"/>
    </source>
</evidence>
<dbReference type="EC" id="2.3.3.21" evidence="8"/>
<dbReference type="GO" id="GO:0009097">
    <property type="term" value="P:isoleucine biosynthetic process"/>
    <property type="evidence" value="ECO:0007669"/>
    <property type="project" value="UniProtKB-UniRule"/>
</dbReference>
<feature type="compositionally biased region" description="Polar residues" evidence="10">
    <location>
        <begin position="553"/>
        <end position="569"/>
    </location>
</feature>
<keyword evidence="13" id="KW-1185">Reference proteome</keyword>
<dbReference type="Pfam" id="PF22617">
    <property type="entry name" value="HCS_D2"/>
    <property type="match status" value="1"/>
</dbReference>
<dbReference type="SUPFAM" id="SSF51569">
    <property type="entry name" value="Aldolase"/>
    <property type="match status" value="1"/>
</dbReference>
<evidence type="ECO:0000256" key="6">
    <source>
        <dbReference type="ARBA" id="ARBA00023304"/>
    </source>
</evidence>
<evidence type="ECO:0000256" key="7">
    <source>
        <dbReference type="ARBA" id="ARBA00048263"/>
    </source>
</evidence>
<dbReference type="InterPro" id="IPR013785">
    <property type="entry name" value="Aldolase_TIM"/>
</dbReference>
<evidence type="ECO:0000256" key="10">
    <source>
        <dbReference type="SAM" id="MobiDB-lite"/>
    </source>
</evidence>
<evidence type="ECO:0000313" key="13">
    <source>
        <dbReference type="Proteomes" id="UP000386847"/>
    </source>
</evidence>
<dbReference type="InterPro" id="IPR000891">
    <property type="entry name" value="PYR_CT"/>
</dbReference>
<dbReference type="Pfam" id="PF08502">
    <property type="entry name" value="LeuA_dimer"/>
    <property type="match status" value="1"/>
</dbReference>
<dbReference type="InterPro" id="IPR054691">
    <property type="entry name" value="LeuA/HCS_post-cat"/>
</dbReference>
<dbReference type="PROSITE" id="PS50991">
    <property type="entry name" value="PYR_CT"/>
    <property type="match status" value="1"/>
</dbReference>
<evidence type="ECO:0000256" key="5">
    <source>
        <dbReference type="ARBA" id="ARBA00022679"/>
    </source>
</evidence>
<gene>
    <name evidence="12" type="ORF">Rai3103_15740</name>
</gene>
<dbReference type="NCBIfam" id="TIGR00977">
    <property type="entry name" value="citramal_synth"/>
    <property type="match status" value="1"/>
</dbReference>
<evidence type="ECO:0000256" key="8">
    <source>
        <dbReference type="NCBIfam" id="TIGR00977"/>
    </source>
</evidence>
<comment type="catalytic activity">
    <reaction evidence="7">
        <text>pyruvate + acetyl-CoA + H2O = (3R)-citramalate + CoA + H(+)</text>
        <dbReference type="Rhea" id="RHEA:19045"/>
        <dbReference type="ChEBI" id="CHEBI:15361"/>
        <dbReference type="ChEBI" id="CHEBI:15377"/>
        <dbReference type="ChEBI" id="CHEBI:15378"/>
        <dbReference type="ChEBI" id="CHEBI:30934"/>
        <dbReference type="ChEBI" id="CHEBI:57287"/>
        <dbReference type="ChEBI" id="CHEBI:57288"/>
        <dbReference type="EC" id="2.3.3.21"/>
    </reaction>
</comment>
<evidence type="ECO:0000256" key="3">
    <source>
        <dbReference type="ARBA" id="ARBA00022605"/>
    </source>
</evidence>
<feature type="region of interest" description="Disordered" evidence="10">
    <location>
        <begin position="542"/>
        <end position="569"/>
    </location>
</feature>
<dbReference type="Gene3D" id="3.30.160.270">
    <property type="match status" value="1"/>
</dbReference>
<evidence type="ECO:0000313" key="12">
    <source>
        <dbReference type="EMBL" id="QGF25288.1"/>
    </source>
</evidence>
<dbReference type="PROSITE" id="PS00816">
    <property type="entry name" value="AIPM_HOMOCIT_SYNTH_2"/>
    <property type="match status" value="1"/>
</dbReference>
<comment type="pathway">
    <text evidence="1">Amino-acid biosynthesis; L-isoleucine biosynthesis; 2-oxobutanoate from pyruvate: step 1/3.</text>
</comment>
<keyword evidence="4" id="KW-0412">Isoleucine biosynthesis</keyword>
<dbReference type="GO" id="GO:0009098">
    <property type="term" value="P:L-leucine biosynthetic process"/>
    <property type="evidence" value="ECO:0007669"/>
    <property type="project" value="InterPro"/>
</dbReference>
<proteinExistence type="inferred from homology"/>
<dbReference type="Proteomes" id="UP000386847">
    <property type="component" value="Chromosome"/>
</dbReference>
<dbReference type="PROSITE" id="PS00815">
    <property type="entry name" value="AIPM_HOMOCIT_SYNTH_1"/>
    <property type="match status" value="1"/>
</dbReference>
<dbReference type="SMART" id="SM00917">
    <property type="entry name" value="LeuA_dimer"/>
    <property type="match status" value="1"/>
</dbReference>
<dbReference type="PANTHER" id="PTHR43538:SF1">
    <property type="entry name" value="(R)-CITRAMALATE SYNTHASE"/>
    <property type="match status" value="1"/>
</dbReference>
<keyword evidence="6" id="KW-0100">Branched-chain amino acid biosynthesis</keyword>
<dbReference type="Pfam" id="PF00682">
    <property type="entry name" value="HMGL-like"/>
    <property type="match status" value="1"/>
</dbReference>
<evidence type="ECO:0000259" key="11">
    <source>
        <dbReference type="PROSITE" id="PS50991"/>
    </source>
</evidence>
<dbReference type="AlphaFoldDB" id="A0A5Q2FER6"/>
<evidence type="ECO:0000256" key="9">
    <source>
        <dbReference type="RuleBase" id="RU003523"/>
    </source>
</evidence>
<dbReference type="SUPFAM" id="SSF110921">
    <property type="entry name" value="2-isopropylmalate synthase LeuA, allosteric (dimerisation) domain"/>
    <property type="match status" value="1"/>
</dbReference>
<dbReference type="EMBL" id="CP045725">
    <property type="protein sequence ID" value="QGF25288.1"/>
    <property type="molecule type" value="Genomic_DNA"/>
</dbReference>
<dbReference type="UniPathway" id="UPA00047">
    <property type="reaction ID" value="UER00066"/>
</dbReference>
<dbReference type="Gene3D" id="3.20.20.70">
    <property type="entry name" value="Aldolase class I"/>
    <property type="match status" value="1"/>
</dbReference>
<name>A0A5Q2FER6_9ACTN</name>
<reference evidence="12 13" key="1">
    <citation type="submission" date="2019-10" db="EMBL/GenBank/DDBJ databases">
        <title>Genomic analysis of Raineyella sp. CBA3103.</title>
        <authorList>
            <person name="Roh S.W."/>
        </authorList>
    </citation>
    <scope>NUCLEOTIDE SEQUENCE [LARGE SCALE GENOMIC DNA]</scope>
    <source>
        <strain evidence="12 13">CBA3103</strain>
    </source>
</reference>
<dbReference type="RefSeq" id="WP_153573812.1">
    <property type="nucleotide sequence ID" value="NZ_CP045725.1"/>
</dbReference>
<dbReference type="InterPro" id="IPR002034">
    <property type="entry name" value="AIPM/Hcit_synth_CS"/>
</dbReference>
<dbReference type="GO" id="GO:0043714">
    <property type="term" value="F:(R)-citramalate synthase activity"/>
    <property type="evidence" value="ECO:0007669"/>
    <property type="project" value="UniProtKB-UniRule"/>
</dbReference>
<sequence length="569" mass="61585">MQRTEHHGCHDPHRPETFHVYDVTLRDGSQQEGMQLSINDKLRIASYLDDFGVGFIEGGWPGSNPKDSEFFRRATSGELPLRNAELVAFGMTRRVGVKAADDPLIAALRDCGAGVATLVAKSHVGHVREALRTTLEENLEMLRDSVTHLRSEGMRVFIDAEHFFDGYRLDRAYALEVVRTAAEAGAEAVVLCDTNGGMLPSWMGEIVSAAVGVGAPVGIHCHNDSGCAVANTLAAVEAGAMHVQGCVNGYGERTGNADIVSVVANLELKYGWQVLPEGNLAEATRTAQAIAEITNVPAGPRRAYIGTSAFAHKAGLHASAIKVDPNLYQHVDPARVGNDMRMLVSDMAGRANIQIKGEQLGFDLSDRSTAAAVTERVKERELQGYTYDAADASFELLLRQELGLLPEVFTVSHWTTTSYENAGSDPVSEAVVKLVAQGRTQYFVGEGNGPVNSLDMALRRCLIPVYPTMAGYELQDYRVRILDGSSGTEASVRVLIDTTNGERTWTTVGVGTNVIEASWEALCDAYRYGLIHLLENRVESGEERRLEDAGRTADTTNTDGTRSSVDSAV</sequence>
<feature type="compositionally biased region" description="Basic and acidic residues" evidence="10">
    <location>
        <begin position="542"/>
        <end position="551"/>
    </location>
</feature>
<dbReference type="InterPro" id="IPR036230">
    <property type="entry name" value="LeuA_allosteric_dom_sf"/>
</dbReference>
<organism evidence="12 13">
    <name type="scientific">Raineyella fluvialis</name>
    <dbReference type="NCBI Taxonomy" id="2662261"/>
    <lineage>
        <taxon>Bacteria</taxon>
        <taxon>Bacillati</taxon>
        <taxon>Actinomycetota</taxon>
        <taxon>Actinomycetes</taxon>
        <taxon>Propionibacteriales</taxon>
        <taxon>Propionibacteriaceae</taxon>
        <taxon>Raineyella</taxon>
    </lineage>
</organism>
<dbReference type="PANTHER" id="PTHR43538">
    <property type="entry name" value="ALPHA-IPM SYNTHASE/HOMOCITRATE SYNTHASE"/>
    <property type="match status" value="1"/>
</dbReference>
<accession>A0A5Q2FER6</accession>
<dbReference type="KEGG" id="rain:Rai3103_15740"/>
<dbReference type="CDD" id="cd07941">
    <property type="entry name" value="DRE_TIM_LeuA3"/>
    <property type="match status" value="1"/>
</dbReference>
<feature type="domain" description="Pyruvate carboxyltransferase" evidence="11">
    <location>
        <begin position="18"/>
        <end position="284"/>
    </location>
</feature>
<keyword evidence="3" id="KW-0028">Amino-acid biosynthesis</keyword>
<dbReference type="InterPro" id="IPR013709">
    <property type="entry name" value="2-isopropylmalate_synth_dimer"/>
</dbReference>
<dbReference type="GO" id="GO:0003852">
    <property type="term" value="F:2-isopropylmalate synthase activity"/>
    <property type="evidence" value="ECO:0007669"/>
    <property type="project" value="InterPro"/>
</dbReference>
<protein>
    <recommendedName>
        <fullName evidence="8">Citramalate synthase</fullName>
        <ecNumber evidence="8">2.3.3.21</ecNumber>
    </recommendedName>
</protein>
<dbReference type="Gene3D" id="1.10.238.260">
    <property type="match status" value="1"/>
</dbReference>